<evidence type="ECO:0008006" key="3">
    <source>
        <dbReference type="Google" id="ProtNLM"/>
    </source>
</evidence>
<dbReference type="EMBL" id="RBWS01000019">
    <property type="protein sequence ID" value="RKO69418.1"/>
    <property type="molecule type" value="Genomic_DNA"/>
</dbReference>
<dbReference type="RefSeq" id="WP_121126347.1">
    <property type="nucleotide sequence ID" value="NZ_RBWS01000019.1"/>
</dbReference>
<evidence type="ECO:0000313" key="2">
    <source>
        <dbReference type="Proteomes" id="UP000282423"/>
    </source>
</evidence>
<reference evidence="1 2" key="1">
    <citation type="submission" date="2018-10" db="EMBL/GenBank/DDBJ databases">
        <title>Sphingobacterium sp. M05W1-28.</title>
        <authorList>
            <person name="Cai H."/>
        </authorList>
    </citation>
    <scope>NUCLEOTIDE SEQUENCE [LARGE SCALE GENOMIC DNA]</scope>
    <source>
        <strain evidence="1 2">M05W1-28</strain>
    </source>
</reference>
<sequence>MKTHYPLSTVDKQLGYELLAKNSIDCMLVRLPKIESTNEYGRAVEASLVDCPSDAMTAFELADFLIGRLEARSYIRKAPFIANI</sequence>
<dbReference type="AlphaFoldDB" id="A0A420VSQ8"/>
<protein>
    <recommendedName>
        <fullName evidence="3">NAD(P)-binding domain-containing protein</fullName>
    </recommendedName>
</protein>
<comment type="caution">
    <text evidence="1">The sequence shown here is derived from an EMBL/GenBank/DDBJ whole genome shotgun (WGS) entry which is preliminary data.</text>
</comment>
<keyword evidence="2" id="KW-1185">Reference proteome</keyword>
<gene>
    <name evidence="1" type="ORF">D7322_21905</name>
</gene>
<evidence type="ECO:0000313" key="1">
    <source>
        <dbReference type="EMBL" id="RKO69418.1"/>
    </source>
</evidence>
<dbReference type="Proteomes" id="UP000282423">
    <property type="component" value="Unassembled WGS sequence"/>
</dbReference>
<accession>A0A420VSQ8</accession>
<organism evidence="1 2">
    <name type="scientific">Sphingobacterium puteale</name>
    <dbReference type="NCBI Taxonomy" id="2420510"/>
    <lineage>
        <taxon>Bacteria</taxon>
        <taxon>Pseudomonadati</taxon>
        <taxon>Bacteroidota</taxon>
        <taxon>Sphingobacteriia</taxon>
        <taxon>Sphingobacteriales</taxon>
        <taxon>Sphingobacteriaceae</taxon>
        <taxon>Sphingobacterium</taxon>
    </lineage>
</organism>
<proteinExistence type="predicted"/>
<name>A0A420VSQ8_9SPHI</name>